<feature type="region of interest" description="Disordered" evidence="1">
    <location>
        <begin position="127"/>
        <end position="146"/>
    </location>
</feature>
<keyword evidence="3" id="KW-1185">Reference proteome</keyword>
<protein>
    <submittedName>
        <fullName evidence="2">Uncharacterized protein</fullName>
    </submittedName>
</protein>
<dbReference type="Proteomes" id="UP000315389">
    <property type="component" value="Unassembled WGS sequence"/>
</dbReference>
<sequence>MTITGEAIAAVRRHYADRSDRVQAGAELLIRDGKAIYPGAPWLAPIGNGLVIDTALLTFESGAWSSGEQALTRIAVGLIDCTHLDSTDIARLDRRQLHLVLAAVAHSAGSHHDTDIEHCPDGSVTLTHPPTLMDWPTADPVQGATR</sequence>
<comment type="caution">
    <text evidence="2">The sequence shown here is derived from an EMBL/GenBank/DDBJ whole genome shotgun (WGS) entry which is preliminary data.</text>
</comment>
<organism evidence="2 3">
    <name type="scientific">Rarobacter faecitabidus</name>
    <dbReference type="NCBI Taxonomy" id="13243"/>
    <lineage>
        <taxon>Bacteria</taxon>
        <taxon>Bacillati</taxon>
        <taxon>Actinomycetota</taxon>
        <taxon>Actinomycetes</taxon>
        <taxon>Micrococcales</taxon>
        <taxon>Rarobacteraceae</taxon>
        <taxon>Rarobacter</taxon>
    </lineage>
</organism>
<dbReference type="AlphaFoldDB" id="A0A542ZAW7"/>
<dbReference type="RefSeq" id="WP_142122013.1">
    <property type="nucleotide sequence ID" value="NZ_BAAASV010000002.1"/>
</dbReference>
<reference evidence="2 3" key="1">
    <citation type="submission" date="2019-06" db="EMBL/GenBank/DDBJ databases">
        <title>Sequencing the genomes of 1000 actinobacteria strains.</title>
        <authorList>
            <person name="Klenk H.-P."/>
        </authorList>
    </citation>
    <scope>NUCLEOTIDE SEQUENCE [LARGE SCALE GENOMIC DNA]</scope>
    <source>
        <strain evidence="2 3">DSM 4813</strain>
    </source>
</reference>
<name>A0A542ZAW7_RARFA</name>
<evidence type="ECO:0000256" key="1">
    <source>
        <dbReference type="SAM" id="MobiDB-lite"/>
    </source>
</evidence>
<proteinExistence type="predicted"/>
<evidence type="ECO:0000313" key="3">
    <source>
        <dbReference type="Proteomes" id="UP000315389"/>
    </source>
</evidence>
<dbReference type="EMBL" id="VFOS01000004">
    <property type="protein sequence ID" value="TQL57489.1"/>
    <property type="molecule type" value="Genomic_DNA"/>
</dbReference>
<gene>
    <name evidence="2" type="ORF">FB461_2226</name>
</gene>
<evidence type="ECO:0000313" key="2">
    <source>
        <dbReference type="EMBL" id="TQL57489.1"/>
    </source>
</evidence>
<dbReference type="OrthoDB" id="3532716at2"/>
<accession>A0A542ZAW7</accession>